<evidence type="ECO:0000313" key="1">
    <source>
        <dbReference type="EMBL" id="ABM02112.1"/>
    </source>
</evidence>
<dbReference type="STRING" id="357804.Ping_0245"/>
<dbReference type="AlphaFoldDB" id="A1SRJ7"/>
<proteinExistence type="predicted"/>
<organism evidence="1 2">
    <name type="scientific">Psychromonas ingrahamii (strain DSM 17664 / CCUG 51855 / 37)</name>
    <dbReference type="NCBI Taxonomy" id="357804"/>
    <lineage>
        <taxon>Bacteria</taxon>
        <taxon>Pseudomonadati</taxon>
        <taxon>Pseudomonadota</taxon>
        <taxon>Gammaproteobacteria</taxon>
        <taxon>Alteromonadales</taxon>
        <taxon>Psychromonadaceae</taxon>
        <taxon>Psychromonas</taxon>
    </lineage>
</organism>
<keyword evidence="2" id="KW-1185">Reference proteome</keyword>
<dbReference type="KEGG" id="pin:Ping_0245"/>
<name>A1SRJ7_PSYIN</name>
<dbReference type="EMBL" id="CP000510">
    <property type="protein sequence ID" value="ABM02112.1"/>
    <property type="molecule type" value="Genomic_DNA"/>
</dbReference>
<dbReference type="RefSeq" id="WP_011768671.1">
    <property type="nucleotide sequence ID" value="NC_008709.1"/>
</dbReference>
<gene>
    <name evidence="1" type="ordered locus">Ping_0245</name>
</gene>
<accession>A1SRJ7</accession>
<dbReference type="eggNOG" id="ENOG50338NZ">
    <property type="taxonomic scope" value="Bacteria"/>
</dbReference>
<protein>
    <submittedName>
        <fullName evidence="1">Cell-division initiation protein DivIVA</fullName>
    </submittedName>
</protein>
<reference evidence="1 2" key="1">
    <citation type="submission" date="2007-01" db="EMBL/GenBank/DDBJ databases">
        <title>Complete sequence of Psychromonas ingrahamii 37.</title>
        <authorList>
            <consortium name="US DOE Joint Genome Institute"/>
            <person name="Copeland A."/>
            <person name="Lucas S."/>
            <person name="Lapidus A."/>
            <person name="Barry K."/>
            <person name="Detter J.C."/>
            <person name="Glavina del Rio T."/>
            <person name="Hammon N."/>
            <person name="Israni S."/>
            <person name="Dalin E."/>
            <person name="Tice H."/>
            <person name="Pitluck S."/>
            <person name="Thompson L.S."/>
            <person name="Brettin T."/>
            <person name="Bruce D."/>
            <person name="Han C."/>
            <person name="Tapia R."/>
            <person name="Schmutz J."/>
            <person name="Larimer F."/>
            <person name="Land M."/>
            <person name="Hauser L."/>
            <person name="Kyrpides N."/>
            <person name="Ivanova N."/>
            <person name="Staley J."/>
            <person name="Richardson P."/>
        </authorList>
    </citation>
    <scope>NUCLEOTIDE SEQUENCE [LARGE SCALE GENOMIC DNA]</scope>
    <source>
        <strain evidence="1 2">37</strain>
    </source>
</reference>
<dbReference type="OrthoDB" id="8227562at2"/>
<dbReference type="HOGENOM" id="CLU_086683_0_0_6"/>
<evidence type="ECO:0000313" key="2">
    <source>
        <dbReference type="Proteomes" id="UP000000639"/>
    </source>
</evidence>
<sequence>MANDWNRLNQQFMNEYALTKISVKEWCEKNNLIYNTARRYIKIIPKLAQLRGDALSSEDVKNAQESFISKSNKDQIQSLRESEEDEVIYDNSAEIPGSKKRVKSLGNQNARTYGHYSEFISTDQDAQRYSSAILATLQDELNLMRMQLSNLMVVIKKVEADLRSELTAEQKVRLYKSYAKYQDILNVKIARIESLANSLMSQAKMKADIEKSNALTHKTQLEADKLGRDSGDSKTPLDEIYNDILNMDNNGMMNT</sequence>
<dbReference type="Proteomes" id="UP000000639">
    <property type="component" value="Chromosome"/>
</dbReference>